<protein>
    <submittedName>
        <fullName evidence="1">Uncharacterized protein</fullName>
    </submittedName>
</protein>
<name>A0A918I8Q2_9ACTN</name>
<comment type="caution">
    <text evidence="1">The sequence shown here is derived from an EMBL/GenBank/DDBJ whole genome shotgun (WGS) entry which is preliminary data.</text>
</comment>
<dbReference type="AlphaFoldDB" id="A0A918I8Q2"/>
<organism evidence="1 2">
    <name type="scientific">Streptomyces filipinensis</name>
    <dbReference type="NCBI Taxonomy" id="66887"/>
    <lineage>
        <taxon>Bacteria</taxon>
        <taxon>Bacillati</taxon>
        <taxon>Actinomycetota</taxon>
        <taxon>Actinomycetes</taxon>
        <taxon>Kitasatosporales</taxon>
        <taxon>Streptomycetaceae</taxon>
        <taxon>Streptomyces</taxon>
    </lineage>
</organism>
<dbReference type="Proteomes" id="UP000618795">
    <property type="component" value="Unassembled WGS sequence"/>
</dbReference>
<evidence type="ECO:0000313" key="1">
    <source>
        <dbReference type="EMBL" id="GGU87854.1"/>
    </source>
</evidence>
<accession>A0A918I8Q2</accession>
<dbReference type="EMBL" id="BMTD01000003">
    <property type="protein sequence ID" value="GGU87854.1"/>
    <property type="molecule type" value="Genomic_DNA"/>
</dbReference>
<reference evidence="1" key="1">
    <citation type="journal article" date="2014" name="Int. J. Syst. Evol. Microbiol.">
        <title>Complete genome sequence of Corynebacterium casei LMG S-19264T (=DSM 44701T), isolated from a smear-ripened cheese.</title>
        <authorList>
            <consortium name="US DOE Joint Genome Institute (JGI-PGF)"/>
            <person name="Walter F."/>
            <person name="Albersmeier A."/>
            <person name="Kalinowski J."/>
            <person name="Ruckert C."/>
        </authorList>
    </citation>
    <scope>NUCLEOTIDE SEQUENCE</scope>
    <source>
        <strain evidence="1">JCM 4369</strain>
    </source>
</reference>
<gene>
    <name evidence="1" type="ORF">GCM10010260_21760</name>
</gene>
<reference evidence="1" key="2">
    <citation type="submission" date="2020-09" db="EMBL/GenBank/DDBJ databases">
        <authorList>
            <person name="Sun Q."/>
            <person name="Ohkuma M."/>
        </authorList>
    </citation>
    <scope>NUCLEOTIDE SEQUENCE</scope>
    <source>
        <strain evidence="1">JCM 4369</strain>
    </source>
</reference>
<sequence length="116" mass="11963">MSPRSCRPDRRFRTRVAPTVKSRTCKATWESWEGAQMNKGLRTAAAAAALVTGIVTASAAPAAAAGRTERITSQEQLAASIAKAVAAEKEHGVVSNGVTGGLVALSEASGINRPNC</sequence>
<proteinExistence type="predicted"/>
<evidence type="ECO:0000313" key="2">
    <source>
        <dbReference type="Proteomes" id="UP000618795"/>
    </source>
</evidence>
<keyword evidence="2" id="KW-1185">Reference proteome</keyword>